<evidence type="ECO:0000313" key="1">
    <source>
        <dbReference type="EMBL" id="QRZ14688.1"/>
    </source>
</evidence>
<sequence length="77" mass="8696">MQDEIDTLELQRLLESHERHQSVTLAVSAWLLKGSVPEELFDAFNSADQHALPLLQRLAPLLAREVLAHRAAQDREG</sequence>
<proteinExistence type="predicted"/>
<organism evidence="1 2">
    <name type="scientific">Paracoccus methylovorus</name>
    <dbReference type="NCBI Taxonomy" id="2812658"/>
    <lineage>
        <taxon>Bacteria</taxon>
        <taxon>Pseudomonadati</taxon>
        <taxon>Pseudomonadota</taxon>
        <taxon>Alphaproteobacteria</taxon>
        <taxon>Rhodobacterales</taxon>
        <taxon>Paracoccaceae</taxon>
        <taxon>Paracoccus</taxon>
    </lineage>
</organism>
<gene>
    <name evidence="1" type="ORF">JWJ88_17135</name>
</gene>
<keyword evidence="2" id="KW-1185">Reference proteome</keyword>
<protein>
    <submittedName>
        <fullName evidence="1">Uncharacterized protein</fullName>
    </submittedName>
</protein>
<dbReference type="RefSeq" id="WP_205295660.1">
    <property type="nucleotide sequence ID" value="NZ_CP070371.1"/>
</dbReference>
<name>A0ABX7JN74_9RHOB</name>
<reference evidence="1 2" key="1">
    <citation type="submission" date="2021-02" db="EMBL/GenBank/DDBJ databases">
        <title>Paracoccus methylovroum sp.nov., a new methanol and methylamine utilizing methylotrophic denitrifer.</title>
        <authorList>
            <person name="Timsy T."/>
            <person name="Behrendt U."/>
            <person name="Ulrich A."/>
            <person name="Spanner T."/>
            <person name="Foesel B.U."/>
            <person name="Horn M.A."/>
            <person name="Kolb S."/>
        </authorList>
    </citation>
    <scope>NUCLEOTIDE SEQUENCE [LARGE SCALE GENOMIC DNA]</scope>
    <source>
        <strain evidence="1 2">H4-D09</strain>
    </source>
</reference>
<evidence type="ECO:0000313" key="2">
    <source>
        <dbReference type="Proteomes" id="UP000663629"/>
    </source>
</evidence>
<dbReference type="EMBL" id="CP070371">
    <property type="protein sequence ID" value="QRZ14688.1"/>
    <property type="molecule type" value="Genomic_DNA"/>
</dbReference>
<dbReference type="Proteomes" id="UP000663629">
    <property type="component" value="Chromosome 2"/>
</dbReference>
<accession>A0ABX7JN74</accession>